<comment type="caution">
    <text evidence="1">The sequence shown here is derived from an EMBL/GenBank/DDBJ whole genome shotgun (WGS) entry which is preliminary data.</text>
</comment>
<dbReference type="RefSeq" id="WP_133187586.1">
    <property type="nucleotide sequence ID" value="NZ_SMOD01000034.1"/>
</dbReference>
<reference evidence="1 2" key="1">
    <citation type="submission" date="2019-03" db="EMBL/GenBank/DDBJ databases">
        <title>Paraburkholderia sp. isolated from native Mimosa gymnas in Guartela State Park, Brazil.</title>
        <authorList>
            <person name="Paulitsch F."/>
            <person name="Hungria M."/>
            <person name="Delamuta J.R.M."/>
            <person name="Ribeiro R.A."/>
            <person name="Dall'Agnol R."/>
            <person name="Silva J.S.B."/>
        </authorList>
    </citation>
    <scope>NUCLEOTIDE SEQUENCE [LARGE SCALE GENOMIC DNA]</scope>
    <source>
        <strain evidence="1 2">CNPSo 3008</strain>
    </source>
</reference>
<dbReference type="AlphaFoldDB" id="A0A4R5L592"/>
<accession>A0A4R5L592</accession>
<organism evidence="1 2">
    <name type="scientific">Paraburkholderia guartelaensis</name>
    <dbReference type="NCBI Taxonomy" id="2546446"/>
    <lineage>
        <taxon>Bacteria</taxon>
        <taxon>Pseudomonadati</taxon>
        <taxon>Pseudomonadota</taxon>
        <taxon>Betaproteobacteria</taxon>
        <taxon>Burkholderiales</taxon>
        <taxon>Burkholderiaceae</taxon>
        <taxon>Paraburkholderia</taxon>
    </lineage>
</organism>
<evidence type="ECO:0000313" key="1">
    <source>
        <dbReference type="EMBL" id="TDG03935.1"/>
    </source>
</evidence>
<protein>
    <submittedName>
        <fullName evidence="1">Uncharacterized protein</fullName>
    </submittedName>
</protein>
<evidence type="ECO:0000313" key="2">
    <source>
        <dbReference type="Proteomes" id="UP000295606"/>
    </source>
</evidence>
<dbReference type="EMBL" id="SMOD01000034">
    <property type="protein sequence ID" value="TDG03935.1"/>
    <property type="molecule type" value="Genomic_DNA"/>
</dbReference>
<sequence length="116" mass="12966">MGPWTTDDIRKARGVSYSAVLNYLGAHHKRDPSYEPLDRSSKSVRVNVNFEGREFRFILTGEKWFNELAANTPGRGGGGTIDFVRHLTGTNFVHAVKICLEAQIDETDTAGRSVQR</sequence>
<gene>
    <name evidence="1" type="ORF">E1N52_32460</name>
</gene>
<name>A0A4R5L592_9BURK</name>
<dbReference type="OrthoDB" id="6006744at2"/>
<proteinExistence type="predicted"/>
<dbReference type="Proteomes" id="UP000295606">
    <property type="component" value="Unassembled WGS sequence"/>
</dbReference>